<feature type="region of interest" description="Disordered" evidence="1">
    <location>
        <begin position="1"/>
        <end position="28"/>
    </location>
</feature>
<reference evidence="2" key="1">
    <citation type="journal article" date="2014" name="Genome Announc.">
        <title>Draft genome sequence of Rhodosporidium toruloides CECT1137, an oleaginous yeast of biotechnological interest.</title>
        <authorList>
            <person name="Morin N."/>
            <person name="Calcas X."/>
            <person name="Devillers H."/>
            <person name="Durrens P."/>
            <person name="Sherman D.J."/>
            <person name="Nicaud J.-M."/>
            <person name="Neuveglise C."/>
        </authorList>
    </citation>
    <scope>NUCLEOTIDE SEQUENCE</scope>
    <source>
        <strain evidence="2">CECT1137</strain>
    </source>
</reference>
<protein>
    <submittedName>
        <fullName evidence="2">RHTO0S08e05468g1_1</fullName>
    </submittedName>
</protein>
<evidence type="ECO:0000313" key="2">
    <source>
        <dbReference type="EMBL" id="CDR43773.1"/>
    </source>
</evidence>
<gene>
    <name evidence="2" type="ORF">RHTO0S_08e05468g</name>
</gene>
<name>A0A061B7C6_RHOTO</name>
<proteinExistence type="predicted"/>
<accession>A0A061B7C6</accession>
<sequence length="78" mass="8541">MARNSTSKGPRSSSPSKSSSAAGDNPNFSAWRSFYAVESVKLREKYPGMKGKTVQKRLSALYKKRKAEQEKPASDADA</sequence>
<dbReference type="OrthoDB" id="10551520at2759"/>
<dbReference type="AlphaFoldDB" id="A0A061B7C6"/>
<evidence type="ECO:0000256" key="1">
    <source>
        <dbReference type="SAM" id="MobiDB-lite"/>
    </source>
</evidence>
<feature type="compositionally biased region" description="Low complexity" evidence="1">
    <location>
        <begin position="1"/>
        <end position="23"/>
    </location>
</feature>
<dbReference type="EMBL" id="LK052943">
    <property type="protein sequence ID" value="CDR43773.1"/>
    <property type="molecule type" value="Genomic_DNA"/>
</dbReference>
<organism evidence="2">
    <name type="scientific">Rhodotorula toruloides</name>
    <name type="common">Yeast</name>
    <name type="synonym">Rhodosporidium toruloides</name>
    <dbReference type="NCBI Taxonomy" id="5286"/>
    <lineage>
        <taxon>Eukaryota</taxon>
        <taxon>Fungi</taxon>
        <taxon>Dikarya</taxon>
        <taxon>Basidiomycota</taxon>
        <taxon>Pucciniomycotina</taxon>
        <taxon>Microbotryomycetes</taxon>
        <taxon>Sporidiobolales</taxon>
        <taxon>Sporidiobolaceae</taxon>
        <taxon>Rhodotorula</taxon>
    </lineage>
</organism>